<dbReference type="PANTHER" id="PTHR47269">
    <property type="entry name" value="PEPTIDYL-PROLYL CIS-TRANS ISOMERASE CYP21-4"/>
    <property type="match status" value="1"/>
</dbReference>
<evidence type="ECO:0000259" key="2">
    <source>
        <dbReference type="PROSITE" id="PS50072"/>
    </source>
</evidence>
<feature type="domain" description="PPIase cyclophilin-type" evidence="2">
    <location>
        <begin position="88"/>
        <end position="214"/>
    </location>
</feature>
<dbReference type="AlphaFoldDB" id="V4TBT7"/>
<dbReference type="PROSITE" id="PS50072">
    <property type="entry name" value="CSA_PPIASE_2"/>
    <property type="match status" value="1"/>
</dbReference>
<proteinExistence type="predicted"/>
<sequence length="218" mass="24411">MAKIKPQALLLQSKRKKGPNRISVTSIVLFTLIVVLALCFLFSSYKHWSQRSSFQAENQELVVEDENSFMDSKKSDLPGYAIIDTHKGSITVELFKDSSPDVVDEFIDLCTMCQAGDVDKLGSIEDWTTRGKHYSQLDTSLKHEAFMLGTSKAKHDNQGFDLNITTAPMPDLSEKLIVFGRVIKGEDVVQEIEEVDTDEHYQPKSGIGITNVTLKPKI</sequence>
<dbReference type="KEGG" id="cic:CICLE_v10024565mg"/>
<dbReference type="OMA" id="IQAGHNK"/>
<name>V4TBT7_CITCL</name>
<feature type="transmembrane region" description="Helical" evidence="1">
    <location>
        <begin position="21"/>
        <end position="45"/>
    </location>
</feature>
<dbReference type="GO" id="GO:0003755">
    <property type="term" value="F:peptidyl-prolyl cis-trans isomerase activity"/>
    <property type="evidence" value="ECO:0007669"/>
    <property type="project" value="InterPro"/>
</dbReference>
<dbReference type="InParanoid" id="V4TBT7"/>
<dbReference type="Gene3D" id="2.40.100.10">
    <property type="entry name" value="Cyclophilin-like"/>
    <property type="match status" value="1"/>
</dbReference>
<dbReference type="Proteomes" id="UP000030687">
    <property type="component" value="Unassembled WGS sequence"/>
</dbReference>
<accession>V4TBT7</accession>
<protein>
    <recommendedName>
        <fullName evidence="2">PPIase cyclophilin-type domain-containing protein</fullName>
    </recommendedName>
</protein>
<evidence type="ECO:0000313" key="4">
    <source>
        <dbReference type="Proteomes" id="UP000030687"/>
    </source>
</evidence>
<dbReference type="Gramene" id="ESR57768">
    <property type="protein sequence ID" value="ESR57768"/>
    <property type="gene ID" value="CICLE_v10024565mg"/>
</dbReference>
<dbReference type="STRING" id="85681.V4TBT7"/>
<keyword evidence="1" id="KW-1133">Transmembrane helix</keyword>
<gene>
    <name evidence="3" type="ORF">CICLE_v10024565mg</name>
</gene>
<dbReference type="InterPro" id="IPR029000">
    <property type="entry name" value="Cyclophilin-like_dom_sf"/>
</dbReference>
<dbReference type="eggNOG" id="KOG0882">
    <property type="taxonomic scope" value="Eukaryota"/>
</dbReference>
<evidence type="ECO:0000256" key="1">
    <source>
        <dbReference type="SAM" id="Phobius"/>
    </source>
</evidence>
<reference evidence="3 4" key="1">
    <citation type="submission" date="2013-10" db="EMBL/GenBank/DDBJ databases">
        <authorList>
            <consortium name="International Citrus Genome Consortium"/>
            <person name="Jenkins J."/>
            <person name="Schmutz J."/>
            <person name="Prochnik S."/>
            <person name="Rokhsar D."/>
            <person name="Gmitter F."/>
            <person name="Ollitrault P."/>
            <person name="Machado M."/>
            <person name="Talon M."/>
            <person name="Wincker P."/>
            <person name="Jaillon O."/>
            <person name="Morgante M."/>
        </authorList>
    </citation>
    <scope>NUCLEOTIDE SEQUENCE</scope>
    <source>
        <strain evidence="4">cv. Clemenules</strain>
    </source>
</reference>
<keyword evidence="4" id="KW-1185">Reference proteome</keyword>
<dbReference type="SUPFAM" id="SSF50891">
    <property type="entry name" value="Cyclophilin-like"/>
    <property type="match status" value="1"/>
</dbReference>
<dbReference type="PANTHER" id="PTHR47269:SF3">
    <property type="entry name" value="PEPTIDYL-PROLYL CIS-TRANS ISOMERASE CYP21-3, MITOCHONDRIAL"/>
    <property type="match status" value="1"/>
</dbReference>
<evidence type="ECO:0000313" key="3">
    <source>
        <dbReference type="EMBL" id="ESR57768.1"/>
    </source>
</evidence>
<dbReference type="EMBL" id="KI536661">
    <property type="protein sequence ID" value="ESR57768.1"/>
    <property type="molecule type" value="Genomic_DNA"/>
</dbReference>
<keyword evidence="1" id="KW-0812">Transmembrane</keyword>
<keyword evidence="1" id="KW-0472">Membrane</keyword>
<organism evidence="3 4">
    <name type="scientific">Citrus clementina</name>
    <name type="common">Clementine</name>
    <name type="synonym">Citrus deliciosa x Citrus sinensis</name>
    <dbReference type="NCBI Taxonomy" id="85681"/>
    <lineage>
        <taxon>Eukaryota</taxon>
        <taxon>Viridiplantae</taxon>
        <taxon>Streptophyta</taxon>
        <taxon>Embryophyta</taxon>
        <taxon>Tracheophyta</taxon>
        <taxon>Spermatophyta</taxon>
        <taxon>Magnoliopsida</taxon>
        <taxon>eudicotyledons</taxon>
        <taxon>Gunneridae</taxon>
        <taxon>Pentapetalae</taxon>
        <taxon>rosids</taxon>
        <taxon>malvids</taxon>
        <taxon>Sapindales</taxon>
        <taxon>Rutaceae</taxon>
        <taxon>Aurantioideae</taxon>
        <taxon>Citrus</taxon>
    </lineage>
</organism>
<dbReference type="FunCoup" id="V4TBT7">
    <property type="interactions" value="2104"/>
</dbReference>
<dbReference type="InterPro" id="IPR002130">
    <property type="entry name" value="Cyclophilin-type_PPIase_dom"/>
</dbReference>
<dbReference type="Pfam" id="PF00160">
    <property type="entry name" value="Pro_isomerase"/>
    <property type="match status" value="1"/>
</dbReference>